<feature type="region of interest" description="Disordered" evidence="2">
    <location>
        <begin position="1569"/>
        <end position="1603"/>
    </location>
</feature>
<gene>
    <name evidence="5" type="primary">DLG5</name>
    <name evidence="5" type="ORF">Bhyg_15972</name>
</gene>
<feature type="coiled-coil region" evidence="1">
    <location>
        <begin position="350"/>
        <end position="384"/>
    </location>
</feature>
<feature type="compositionally biased region" description="Basic residues" evidence="2">
    <location>
        <begin position="1585"/>
        <end position="1595"/>
    </location>
</feature>
<feature type="domain" description="Guanylate kinase-like" evidence="3">
    <location>
        <begin position="1677"/>
        <end position="1808"/>
    </location>
</feature>
<feature type="domain" description="PDZ" evidence="4">
    <location>
        <begin position="1230"/>
        <end position="1310"/>
    </location>
</feature>
<protein>
    <submittedName>
        <fullName evidence="5">Disks large like 5</fullName>
    </submittedName>
</protein>
<feature type="domain" description="PDZ" evidence="4">
    <location>
        <begin position="1402"/>
        <end position="1482"/>
    </location>
</feature>
<dbReference type="OrthoDB" id="10067129at2759"/>
<dbReference type="SUPFAM" id="SSF52540">
    <property type="entry name" value="P-loop containing nucleoside triphosphate hydrolases"/>
    <property type="match status" value="1"/>
</dbReference>
<feature type="coiled-coil region" evidence="1">
    <location>
        <begin position="142"/>
        <end position="207"/>
    </location>
</feature>
<feature type="region of interest" description="Disordered" evidence="2">
    <location>
        <begin position="1"/>
        <end position="36"/>
    </location>
</feature>
<evidence type="ECO:0000256" key="2">
    <source>
        <dbReference type="SAM" id="MobiDB-lite"/>
    </source>
</evidence>
<reference evidence="5" key="1">
    <citation type="submission" date="2022-07" db="EMBL/GenBank/DDBJ databases">
        <authorList>
            <person name="Trinca V."/>
            <person name="Uliana J.V.C."/>
            <person name="Torres T.T."/>
            <person name="Ward R.J."/>
            <person name="Monesi N."/>
        </authorList>
    </citation>
    <scope>NUCLEOTIDE SEQUENCE</scope>
    <source>
        <strain evidence="5">HSMRA1968</strain>
        <tissue evidence="5">Whole embryos</tissue>
    </source>
</reference>
<proteinExistence type="predicted"/>
<dbReference type="CDD" id="cd06767">
    <property type="entry name" value="PDZ3_DLG5-like"/>
    <property type="match status" value="1"/>
</dbReference>
<feature type="region of interest" description="Disordered" evidence="2">
    <location>
        <begin position="1324"/>
        <end position="1343"/>
    </location>
</feature>
<keyword evidence="6" id="KW-1185">Reference proteome</keyword>
<dbReference type="InterPro" id="IPR027417">
    <property type="entry name" value="P-loop_NTPase"/>
</dbReference>
<feature type="domain" description="PDZ" evidence="4">
    <location>
        <begin position="581"/>
        <end position="635"/>
    </location>
</feature>
<dbReference type="GO" id="GO:0035331">
    <property type="term" value="P:negative regulation of hippo signaling"/>
    <property type="evidence" value="ECO:0007669"/>
    <property type="project" value="TreeGrafter"/>
</dbReference>
<dbReference type="InterPro" id="IPR053004">
    <property type="entry name" value="MAGUK_Signaling_Regulators"/>
</dbReference>
<dbReference type="InterPro" id="IPR008144">
    <property type="entry name" value="Guanylate_kin-like_dom"/>
</dbReference>
<dbReference type="Pfam" id="PF00595">
    <property type="entry name" value="PDZ"/>
    <property type="match status" value="4"/>
</dbReference>
<evidence type="ECO:0000313" key="5">
    <source>
        <dbReference type="EMBL" id="KAJ6633526.1"/>
    </source>
</evidence>
<dbReference type="PROSITE" id="PS50052">
    <property type="entry name" value="GUANYLATE_KINASE_2"/>
    <property type="match status" value="1"/>
</dbReference>
<accession>A0A9Q0MLL1</accession>
<feature type="coiled-coil region" evidence="1">
    <location>
        <begin position="233"/>
        <end position="267"/>
    </location>
</feature>
<feature type="compositionally biased region" description="Polar residues" evidence="2">
    <location>
        <begin position="841"/>
        <end position="855"/>
    </location>
</feature>
<dbReference type="InterPro" id="IPR008145">
    <property type="entry name" value="GK/Ca_channel_bsu"/>
</dbReference>
<keyword evidence="1" id="KW-0175">Coiled coil</keyword>
<dbReference type="PANTHER" id="PTHR46360:SF1">
    <property type="entry name" value="DISKS LARGE HOMOLOG 5"/>
    <property type="match status" value="1"/>
</dbReference>
<dbReference type="SMART" id="SM00072">
    <property type="entry name" value="GuKc"/>
    <property type="match status" value="1"/>
</dbReference>
<feature type="region of interest" description="Disordered" evidence="2">
    <location>
        <begin position="1165"/>
        <end position="1197"/>
    </location>
</feature>
<dbReference type="EMBL" id="WJQU01001930">
    <property type="protein sequence ID" value="KAJ6633526.1"/>
    <property type="molecule type" value="Genomic_DNA"/>
</dbReference>
<dbReference type="Proteomes" id="UP001151699">
    <property type="component" value="Unassembled WGS sequence"/>
</dbReference>
<dbReference type="Gene3D" id="3.40.50.300">
    <property type="entry name" value="P-loop containing nucleotide triphosphate hydrolases"/>
    <property type="match status" value="1"/>
</dbReference>
<dbReference type="Gene3D" id="2.30.42.10">
    <property type="match status" value="4"/>
</dbReference>
<feature type="region of interest" description="Disordered" evidence="2">
    <location>
        <begin position="976"/>
        <end position="1006"/>
    </location>
</feature>
<dbReference type="InterPro" id="IPR036034">
    <property type="entry name" value="PDZ_sf"/>
</dbReference>
<dbReference type="SUPFAM" id="SSF50156">
    <property type="entry name" value="PDZ domain-like"/>
    <property type="match status" value="4"/>
</dbReference>
<evidence type="ECO:0000313" key="6">
    <source>
        <dbReference type="Proteomes" id="UP001151699"/>
    </source>
</evidence>
<feature type="compositionally biased region" description="Polar residues" evidence="2">
    <location>
        <begin position="1328"/>
        <end position="1343"/>
    </location>
</feature>
<dbReference type="PANTHER" id="PTHR46360">
    <property type="entry name" value="DISKS LARGE HOMOLOG 5"/>
    <property type="match status" value="1"/>
</dbReference>
<name>A0A9Q0MLL1_9DIPT</name>
<evidence type="ECO:0000259" key="3">
    <source>
        <dbReference type="PROSITE" id="PS50052"/>
    </source>
</evidence>
<dbReference type="InterPro" id="IPR001478">
    <property type="entry name" value="PDZ"/>
</dbReference>
<feature type="region of interest" description="Disordered" evidence="2">
    <location>
        <begin position="758"/>
        <end position="855"/>
    </location>
</feature>
<organism evidence="5 6">
    <name type="scientific">Pseudolycoriella hygida</name>
    <dbReference type="NCBI Taxonomy" id="35572"/>
    <lineage>
        <taxon>Eukaryota</taxon>
        <taxon>Metazoa</taxon>
        <taxon>Ecdysozoa</taxon>
        <taxon>Arthropoda</taxon>
        <taxon>Hexapoda</taxon>
        <taxon>Insecta</taxon>
        <taxon>Pterygota</taxon>
        <taxon>Neoptera</taxon>
        <taxon>Endopterygota</taxon>
        <taxon>Diptera</taxon>
        <taxon>Nematocera</taxon>
        <taxon>Sciaroidea</taxon>
        <taxon>Sciaridae</taxon>
        <taxon>Pseudolycoriella</taxon>
    </lineage>
</organism>
<feature type="compositionally biased region" description="Polar residues" evidence="2">
    <location>
        <begin position="977"/>
        <end position="997"/>
    </location>
</feature>
<evidence type="ECO:0000256" key="1">
    <source>
        <dbReference type="SAM" id="Coils"/>
    </source>
</evidence>
<feature type="compositionally biased region" description="Polar residues" evidence="2">
    <location>
        <begin position="8"/>
        <end position="27"/>
    </location>
</feature>
<sequence>MASGEFSLRSNSSQDSCNELNFDSSRPSADLKDLESAKQQYDQAIIELKSLRIQQDDSKSRMDHVMEQLEFYREQYMAAMNQVEQSAQEGTSLRTKYTDLSNENVRLQQRNHHLEKKLSRFVESMKDNSGKENANSQACTFVEQYNELKKKYELARVEYEKVTMEMEKCKKVCSDLSRDRNSLALEKDDLKQQLTNTFAQLESSLREKNIYREARDKLIQQHDADIKEMTHLMQSRTEELRRITGQRNAAEQELRTILAERKGVLEENQKLSDDLFAAKEKLEKCYKDEKRLSYENDSLKREIEAILRCKDDLAKELSILREKYESKDLLKSRDSGWSKDMLTVDSKGLSDQHALDLETANEEIEKLRKSLERAMAEIEKATLDTEVSKCRRDWAINEREKIVQERDSVKGLCDKLRKERDTAISDLLAAIRDSEKIKKQKDQACREVEMIREQIESQLGNSRRNIRWSYNPYDLDLLQKNDSEMIELDVSGINVDDMGIVLEGGRDDSQNRIDSGIVVVNVSPDSIAYGKLRPNDCILQVNNLDCTSISKRAVLETIRNSNGRCIVIVKRPKVNKPHMYAVNLNMYSNNRNHGLTLEIGVFISKIMPGSLASKEDELATGDRVLSINSKTMEGVKTAKDAMSYLDDNRSNSLTIIALKQVTQSSDAPFSNRTKHNRMINICTQTDERYSSDYDTNRNFIAGSSKSTSKISEMINKFKGKMNIHGHSNQKGSTVSESDSLCQENDAIAVLDLVLNNENNSGKGNSLLKRSKRPKKDNTKEVNKNLGTWPRANIMNAGRDDHQTIQQRKRERPPLSLFTGPVTLGEEIDKPNPSKRDPPTAARQTSAANSDLNSNPIPFQVLFPTSNRYSAIIDQEPVLLDHQNTRALAGPIMSHTLGRNQNIIDTVHQHRHQNPNRFSLNLPQSVEPFFYNINNRPRTIDNTTKPFQQTSLEFGMKNSNESVLSSKSPITSIDFKSRSMQSPQQDLLSLKSQTSADSVLSPKSPPSMEFSIRSMYPKESTDYGLPYKRNVAKYPSDSDSIGMDIVPTNVPTNTSLAYSSQPRALTVCSNRVPSRIFGQPSHLNPNNQPHPLRQTSPLTLLQSQDQMVMRDRIEMEYAMHSQMSSMDMDSYGQRARNKKKTGRDRDSVYSIEFGTFPRSKENQRILIPPNPSVLKGSGVKNSTGSIEHGSERGSPMPPTFQVEVLSRVNDKRNSMSDYCYGQKPSPGDLRRVTIDKIDKQLGITICCNNNAGGIFVSTVTENSIASQVGLQIGDQLLEFCGINMRSATYDVAAKFLRQCGNSITMLVQYNPDKYDGNIIQHVFEDDSVSRSGSPTPRNSPRANRSLLLSTDSNVGKQTSPQIPQLSLLPHQMKKQKFADSLENQSELSLPDSSTNIFETDTRIITMNTKKSTNLGISLLGGNAVGIYVHDVQKNSLAESAGMRKGDQILEYNGANLRRVTAEHAANEISKPAEKVTIVVQYNLKKFNKIKDEAGDSLYIRVGFDRTGELGEGELRFVKDDVLYVDTTIFRGVFGQWRAWKLDEYGHRLECGIIPSQLKVEEELRLIGDVTDGDSTTRRGSTSARRSFFRRKKHPRSSSRDSKELASFSNTQLSWFSDSGMLSEEGTIPSYQRVERLDYSVCRPVLILGPLADCVADKMIKNDFPQQFERCLMTRMNCSQDAMEKGLQNNIFIDYRKRDNIYECTTVQAIRDICDKNRHCIIDVCISAVERLHRLQIFPIVLLLNFKSAKQIKEIQDDSRYSADKLSLKAAKEMYEHALKLKSDYRHYISEVIYGANITHLSTQIKAAVDKEQTKVLWVPISPQ</sequence>
<dbReference type="Pfam" id="PF00625">
    <property type="entry name" value="Guanylate_kin"/>
    <property type="match status" value="1"/>
</dbReference>
<dbReference type="GO" id="GO:0005886">
    <property type="term" value="C:plasma membrane"/>
    <property type="evidence" value="ECO:0007669"/>
    <property type="project" value="TreeGrafter"/>
</dbReference>
<dbReference type="InterPro" id="IPR035537">
    <property type="entry name" value="DLG5_SH3"/>
</dbReference>
<evidence type="ECO:0000259" key="4">
    <source>
        <dbReference type="PROSITE" id="PS50106"/>
    </source>
</evidence>
<comment type="caution">
    <text evidence="5">The sequence shown here is derived from an EMBL/GenBank/DDBJ whole genome shotgun (WGS) entry which is preliminary data.</text>
</comment>
<feature type="compositionally biased region" description="Basic and acidic residues" evidence="2">
    <location>
        <begin position="826"/>
        <end position="837"/>
    </location>
</feature>
<dbReference type="CDD" id="cd11860">
    <property type="entry name" value="SH3_DLG5"/>
    <property type="match status" value="1"/>
</dbReference>
<dbReference type="SMART" id="SM00228">
    <property type="entry name" value="PDZ"/>
    <property type="match status" value="4"/>
</dbReference>
<dbReference type="Gene3D" id="2.30.30.40">
    <property type="entry name" value="SH3 Domains"/>
    <property type="match status" value="1"/>
</dbReference>
<feature type="domain" description="PDZ" evidence="4">
    <location>
        <begin position="485"/>
        <end position="573"/>
    </location>
</feature>
<dbReference type="PROSITE" id="PS50106">
    <property type="entry name" value="PDZ"/>
    <property type="match status" value="4"/>
</dbReference>